<proteinExistence type="predicted"/>
<sequence>MFQILSSAILYSTLLIHLIEGRLNNHNNHNNMKKTAPGIDGSILLELLNTIAKTQDSSDTGNFAYSWGNKKTLLPSNDGDDNDNFDDWINYLNLFKQLLSYLKIMNQILSWILLCSYYLSITVITLLMIKLVRKLLCLIFNSILN</sequence>
<organism evidence="1 2">
    <name type="scientific">Trichobilharzia regenti</name>
    <name type="common">Nasal bird schistosome</name>
    <dbReference type="NCBI Taxonomy" id="157069"/>
    <lineage>
        <taxon>Eukaryota</taxon>
        <taxon>Metazoa</taxon>
        <taxon>Spiralia</taxon>
        <taxon>Lophotrochozoa</taxon>
        <taxon>Platyhelminthes</taxon>
        <taxon>Trematoda</taxon>
        <taxon>Digenea</taxon>
        <taxon>Strigeidida</taxon>
        <taxon>Schistosomatoidea</taxon>
        <taxon>Schistosomatidae</taxon>
        <taxon>Trichobilharzia</taxon>
    </lineage>
</organism>
<accession>A0A183WK83</accession>
<evidence type="ECO:0000313" key="2">
    <source>
        <dbReference type="WBParaSite" id="TREG1_123570.1"/>
    </source>
</evidence>
<name>A0A183WK83_TRIRE</name>
<dbReference type="OrthoDB" id="10375160at2759"/>
<dbReference type="AlphaFoldDB" id="A0A183WK83"/>
<keyword evidence="1" id="KW-1185">Reference proteome</keyword>
<reference evidence="1" key="1">
    <citation type="submission" date="2022-06" db="EMBL/GenBank/DDBJ databases">
        <authorList>
            <person name="Berger JAMES D."/>
            <person name="Berger JAMES D."/>
        </authorList>
    </citation>
    <scope>NUCLEOTIDE SEQUENCE [LARGE SCALE GENOMIC DNA]</scope>
</reference>
<reference evidence="2" key="2">
    <citation type="submission" date="2023-11" db="UniProtKB">
        <authorList>
            <consortium name="WormBaseParasite"/>
        </authorList>
    </citation>
    <scope>IDENTIFICATION</scope>
</reference>
<dbReference type="WBParaSite" id="TREG1_123570.1">
    <property type="protein sequence ID" value="TREG1_123570.1"/>
    <property type="gene ID" value="TREG1_123570"/>
</dbReference>
<dbReference type="Proteomes" id="UP000050795">
    <property type="component" value="Unassembled WGS sequence"/>
</dbReference>
<protein>
    <submittedName>
        <fullName evidence="2">Uncharacterized protein</fullName>
    </submittedName>
</protein>
<evidence type="ECO:0000313" key="1">
    <source>
        <dbReference type="Proteomes" id="UP000050795"/>
    </source>
</evidence>